<evidence type="ECO:0000256" key="9">
    <source>
        <dbReference type="SAM" id="MobiDB-lite"/>
    </source>
</evidence>
<keyword evidence="14" id="KW-1185">Reference proteome</keyword>
<dbReference type="InterPro" id="IPR001650">
    <property type="entry name" value="Helicase_C-like"/>
</dbReference>
<name>A0A2S9K1C8_9BURK</name>
<feature type="compositionally biased region" description="Gly residues" evidence="9">
    <location>
        <begin position="517"/>
        <end position="527"/>
    </location>
</feature>
<evidence type="ECO:0000256" key="1">
    <source>
        <dbReference type="ARBA" id="ARBA00022490"/>
    </source>
</evidence>
<keyword evidence="4 7" id="KW-0347">Helicase</keyword>
<dbReference type="OrthoDB" id="8520957at2"/>
<dbReference type="InterPro" id="IPR050079">
    <property type="entry name" value="DEAD_box_RNA_helicase"/>
</dbReference>
<dbReference type="SMART" id="SM00490">
    <property type="entry name" value="HELICc"/>
    <property type="match status" value="1"/>
</dbReference>
<dbReference type="PROSITE" id="PS51195">
    <property type="entry name" value="Q_MOTIF"/>
    <property type="match status" value="1"/>
</dbReference>
<dbReference type="PROSITE" id="PS51192">
    <property type="entry name" value="HELICASE_ATP_BIND_1"/>
    <property type="match status" value="1"/>
</dbReference>
<dbReference type="PANTHER" id="PTHR47959:SF13">
    <property type="entry name" value="ATP-DEPENDENT RNA HELICASE RHLE"/>
    <property type="match status" value="1"/>
</dbReference>
<evidence type="ECO:0000256" key="8">
    <source>
        <dbReference type="PROSITE-ProRule" id="PRU00552"/>
    </source>
</evidence>
<sequence>MTFEELKLAPAILEAVREQGYEHPTPIQAEAIPAVLAGHDLLAGAQTGTGKTAAFTLPMLHRLQESAPEAVKGKARPVRALVLAPTRELAAQVEESVKAYGKHLKLKSAVIFGGVGMNPQINALQKGVDILVATPGRLLDLIEQGHIDLSQVEILVLDEADRMLDMGFIHDVKKVLKLVPKNKQSLLFSATFSDEIRELANGLLNDPKSIQVTPPNTTVQRIKQTIHPVGRGKKKALLAHIINLHNWSQVLVFTRTKFGANNVADFLNKNNISAMALHGNKSQTARTQALAGFKTGELRALVATDIAARGIDIDELPHVVNYEIPNVCEDYVHRIGRTGRAGALGEAVSLVSLDEEGFMMAIEKFTKQQIPVEIFDEFMPEPGEKAEPIAMGRQTIWGGAGKPPSREVMAAAAKAARSEMMERIRDKKTTEKAPRAAKPRSARAEGEQADDSQPPRQDGQRRRGPGGQGAGGALGQGQGQGRNRPRQDGGRPGAPRGEGRGADARGEFRGGAEGRRGGPGAQGGQGGAARQPDPLRTGIDALGERGRGRGGRPGGGGRPGNGGPGRQGGGGGGIDPLRTSYGRIK</sequence>
<dbReference type="CDD" id="cd00268">
    <property type="entry name" value="DEADc"/>
    <property type="match status" value="1"/>
</dbReference>
<dbReference type="InterPro" id="IPR011545">
    <property type="entry name" value="DEAD/DEAH_box_helicase_dom"/>
</dbReference>
<feature type="compositionally biased region" description="Basic and acidic residues" evidence="9">
    <location>
        <begin position="497"/>
        <end position="516"/>
    </location>
</feature>
<dbReference type="SMART" id="SM00487">
    <property type="entry name" value="DEXDc"/>
    <property type="match status" value="1"/>
</dbReference>
<dbReference type="GO" id="GO:0003676">
    <property type="term" value="F:nucleic acid binding"/>
    <property type="evidence" value="ECO:0007669"/>
    <property type="project" value="InterPro"/>
</dbReference>
<evidence type="ECO:0000313" key="14">
    <source>
        <dbReference type="Proteomes" id="UP000238589"/>
    </source>
</evidence>
<dbReference type="PROSITE" id="PS00039">
    <property type="entry name" value="DEAD_ATP_HELICASE"/>
    <property type="match status" value="1"/>
</dbReference>
<dbReference type="EC" id="3.6.4.13" evidence="7"/>
<dbReference type="GO" id="GO:0016887">
    <property type="term" value="F:ATP hydrolysis activity"/>
    <property type="evidence" value="ECO:0007669"/>
    <property type="project" value="RHEA"/>
</dbReference>
<keyword evidence="5 7" id="KW-0067">ATP-binding</keyword>
<evidence type="ECO:0000256" key="2">
    <source>
        <dbReference type="ARBA" id="ARBA00022741"/>
    </source>
</evidence>
<evidence type="ECO:0000259" key="10">
    <source>
        <dbReference type="PROSITE" id="PS51192"/>
    </source>
</evidence>
<feature type="domain" description="Helicase C-terminal" evidence="11">
    <location>
        <begin position="236"/>
        <end position="383"/>
    </location>
</feature>
<dbReference type="GO" id="GO:0005829">
    <property type="term" value="C:cytosol"/>
    <property type="evidence" value="ECO:0007669"/>
    <property type="project" value="TreeGrafter"/>
</dbReference>
<dbReference type="InterPro" id="IPR014001">
    <property type="entry name" value="Helicase_ATP-bd"/>
</dbReference>
<dbReference type="InterPro" id="IPR027417">
    <property type="entry name" value="P-loop_NTPase"/>
</dbReference>
<evidence type="ECO:0000256" key="6">
    <source>
        <dbReference type="ARBA" id="ARBA00047984"/>
    </source>
</evidence>
<evidence type="ECO:0000256" key="7">
    <source>
        <dbReference type="HAMAP-Rule" id="MF_00968"/>
    </source>
</evidence>
<keyword evidence="2 7" id="KW-0547">Nucleotide-binding</keyword>
<comment type="caution">
    <text evidence="13">The sequence shown here is derived from an EMBL/GenBank/DDBJ whole genome shotgun (WGS) entry which is preliminary data.</text>
</comment>
<keyword evidence="3 7" id="KW-0378">Hydrolase</keyword>
<feature type="compositionally biased region" description="Gly residues" evidence="9">
    <location>
        <begin position="551"/>
        <end position="574"/>
    </location>
</feature>
<feature type="domain" description="Helicase ATP-binding" evidence="10">
    <location>
        <begin position="32"/>
        <end position="210"/>
    </location>
</feature>
<gene>
    <name evidence="7" type="primary">rhlE</name>
    <name evidence="13" type="ORF">C6P64_15520</name>
</gene>
<dbReference type="PROSITE" id="PS51194">
    <property type="entry name" value="HELICASE_CTER"/>
    <property type="match status" value="1"/>
</dbReference>
<dbReference type="FunFam" id="3.40.50.300:FF:000468">
    <property type="entry name" value="ATP-dependent RNA helicase RhlE"/>
    <property type="match status" value="1"/>
</dbReference>
<evidence type="ECO:0000259" key="12">
    <source>
        <dbReference type="PROSITE" id="PS51195"/>
    </source>
</evidence>
<evidence type="ECO:0000313" key="13">
    <source>
        <dbReference type="EMBL" id="PRD64232.1"/>
    </source>
</evidence>
<evidence type="ECO:0000256" key="3">
    <source>
        <dbReference type="ARBA" id="ARBA00022801"/>
    </source>
</evidence>
<feature type="compositionally biased region" description="Low complexity" evidence="9">
    <location>
        <begin position="406"/>
        <end position="415"/>
    </location>
</feature>
<dbReference type="GO" id="GO:0009266">
    <property type="term" value="P:response to temperature stimulus"/>
    <property type="evidence" value="ECO:0007669"/>
    <property type="project" value="UniProtKB-ARBA"/>
</dbReference>
<dbReference type="PANTHER" id="PTHR47959">
    <property type="entry name" value="ATP-DEPENDENT RNA HELICASE RHLE-RELATED"/>
    <property type="match status" value="1"/>
</dbReference>
<dbReference type="InterPro" id="IPR014014">
    <property type="entry name" value="RNA_helicase_DEAD_Q_motif"/>
</dbReference>
<comment type="similarity">
    <text evidence="7">Belongs to the DEAD box helicase family. RhlE subfamily.</text>
</comment>
<protein>
    <recommendedName>
        <fullName evidence="7">ATP-dependent RNA helicase RhlE</fullName>
        <ecNumber evidence="7">3.6.4.13</ecNumber>
    </recommendedName>
</protein>
<keyword evidence="1 7" id="KW-0963">Cytoplasm</keyword>
<feature type="compositionally biased region" description="Gly residues" evidence="9">
    <location>
        <begin position="465"/>
        <end position="480"/>
    </location>
</feature>
<dbReference type="Pfam" id="PF00271">
    <property type="entry name" value="Helicase_C"/>
    <property type="match status" value="1"/>
</dbReference>
<proteinExistence type="inferred from homology"/>
<dbReference type="CDD" id="cd18787">
    <property type="entry name" value="SF2_C_DEAD"/>
    <property type="match status" value="1"/>
</dbReference>
<comment type="subcellular location">
    <subcellularLocation>
        <location evidence="7">Cytoplasm</location>
    </subcellularLocation>
</comment>
<dbReference type="GO" id="GO:0003724">
    <property type="term" value="F:RNA helicase activity"/>
    <property type="evidence" value="ECO:0007669"/>
    <property type="project" value="UniProtKB-UniRule"/>
</dbReference>
<comment type="catalytic activity">
    <reaction evidence="6 7">
        <text>ATP + H2O = ADP + phosphate + H(+)</text>
        <dbReference type="Rhea" id="RHEA:13065"/>
        <dbReference type="ChEBI" id="CHEBI:15377"/>
        <dbReference type="ChEBI" id="CHEBI:15378"/>
        <dbReference type="ChEBI" id="CHEBI:30616"/>
        <dbReference type="ChEBI" id="CHEBI:43474"/>
        <dbReference type="ChEBI" id="CHEBI:456216"/>
        <dbReference type="EC" id="3.6.4.13"/>
    </reaction>
</comment>
<feature type="short sequence motif" description="Q motif" evidence="8">
    <location>
        <begin position="1"/>
        <end position="29"/>
    </location>
</feature>
<feature type="domain" description="DEAD-box RNA helicase Q" evidence="12">
    <location>
        <begin position="1"/>
        <end position="29"/>
    </location>
</feature>
<dbReference type="Proteomes" id="UP000238589">
    <property type="component" value="Unassembled WGS sequence"/>
</dbReference>
<feature type="region of interest" description="Disordered" evidence="9">
    <location>
        <begin position="397"/>
        <end position="585"/>
    </location>
</feature>
<dbReference type="HAMAP" id="MF_00968">
    <property type="entry name" value="DEAD_helicase_RhlE"/>
    <property type="match status" value="1"/>
</dbReference>
<dbReference type="EMBL" id="PVLQ01000082">
    <property type="protein sequence ID" value="PRD64232.1"/>
    <property type="molecule type" value="Genomic_DNA"/>
</dbReference>
<organism evidence="13 14">
    <name type="scientific">Malikia granosa</name>
    <dbReference type="NCBI Taxonomy" id="263067"/>
    <lineage>
        <taxon>Bacteria</taxon>
        <taxon>Pseudomonadati</taxon>
        <taxon>Pseudomonadota</taxon>
        <taxon>Betaproteobacteria</taxon>
        <taxon>Burkholderiales</taxon>
        <taxon>Comamonadaceae</taxon>
        <taxon>Malikia</taxon>
    </lineage>
</organism>
<dbReference type="AlphaFoldDB" id="A0A2S9K1C8"/>
<comment type="function">
    <text evidence="7">DEAD-box RNA helicase involved in ribosome assembly. Has RNA-dependent ATPase activity and unwinds double-stranded RNA.</text>
</comment>
<dbReference type="GO" id="GO:0042255">
    <property type="term" value="P:ribosome assembly"/>
    <property type="evidence" value="ECO:0007669"/>
    <property type="project" value="InterPro"/>
</dbReference>
<dbReference type="Gene3D" id="3.40.50.300">
    <property type="entry name" value="P-loop containing nucleotide triphosphate hydrolases"/>
    <property type="match status" value="2"/>
</dbReference>
<dbReference type="SUPFAM" id="SSF52540">
    <property type="entry name" value="P-loop containing nucleoside triphosphate hydrolases"/>
    <property type="match status" value="2"/>
</dbReference>
<evidence type="ECO:0000256" key="5">
    <source>
        <dbReference type="ARBA" id="ARBA00022840"/>
    </source>
</evidence>
<dbReference type="GO" id="GO:0005524">
    <property type="term" value="F:ATP binding"/>
    <property type="evidence" value="ECO:0007669"/>
    <property type="project" value="UniProtKB-UniRule"/>
</dbReference>
<dbReference type="InterPro" id="IPR000629">
    <property type="entry name" value="RNA-helicase_DEAD-box_CS"/>
</dbReference>
<evidence type="ECO:0000256" key="4">
    <source>
        <dbReference type="ARBA" id="ARBA00022806"/>
    </source>
</evidence>
<dbReference type="Pfam" id="PF00270">
    <property type="entry name" value="DEAD"/>
    <property type="match status" value="1"/>
</dbReference>
<evidence type="ECO:0000259" key="11">
    <source>
        <dbReference type="PROSITE" id="PS51194"/>
    </source>
</evidence>
<reference evidence="13 14" key="1">
    <citation type="submission" date="2018-03" db="EMBL/GenBank/DDBJ databases">
        <title>Comparative genomics illustrates the genes involved in a hyperalkaliphilic mechanisms of Serpentinomonas isolated from highly-alkaline calcium-rich serpentinized springs.</title>
        <authorList>
            <person name="Suzuki S."/>
            <person name="Ishii S."/>
            <person name="Walworth N."/>
            <person name="Bird L."/>
            <person name="Kuenen J.G."/>
            <person name="Nealson K.H."/>
        </authorList>
    </citation>
    <scope>NUCLEOTIDE SEQUENCE [LARGE SCALE GENOMIC DNA]</scope>
    <source>
        <strain evidence="13 14">P1</strain>
    </source>
</reference>
<accession>A0A2S9K1C8</accession>
<keyword evidence="7" id="KW-0690">Ribosome biogenesis</keyword>
<dbReference type="InterPro" id="IPR044742">
    <property type="entry name" value="DEAD/DEAH_RhlB"/>
</dbReference>
<dbReference type="InterPro" id="IPR028622">
    <property type="entry name" value="DEAD_helicase_RhlE"/>
</dbReference>
<dbReference type="FunFam" id="3.40.50.300:FF:000108">
    <property type="entry name" value="ATP-dependent RNA helicase RhlE"/>
    <property type="match status" value="1"/>
</dbReference>
<dbReference type="RefSeq" id="WP_105749456.1">
    <property type="nucleotide sequence ID" value="NZ_PVLQ01000082.1"/>
</dbReference>
<feature type="compositionally biased region" description="Basic and acidic residues" evidence="9">
    <location>
        <begin position="416"/>
        <end position="434"/>
    </location>
</feature>